<evidence type="ECO:0000313" key="3">
    <source>
        <dbReference type="Proteomes" id="UP001596542"/>
    </source>
</evidence>
<keyword evidence="3" id="KW-1185">Reference proteome</keyword>
<reference evidence="3" key="1">
    <citation type="journal article" date="2019" name="Int. J. Syst. Evol. Microbiol.">
        <title>The Global Catalogue of Microorganisms (GCM) 10K type strain sequencing project: providing services to taxonomists for standard genome sequencing and annotation.</title>
        <authorList>
            <consortium name="The Broad Institute Genomics Platform"/>
            <consortium name="The Broad Institute Genome Sequencing Center for Infectious Disease"/>
            <person name="Wu L."/>
            <person name="Ma J."/>
        </authorList>
    </citation>
    <scope>NUCLEOTIDE SEQUENCE [LARGE SCALE GENOMIC DNA]</scope>
    <source>
        <strain evidence="3">KACC 12508</strain>
    </source>
</reference>
<evidence type="ECO:0000313" key="2">
    <source>
        <dbReference type="EMBL" id="MFC7288152.1"/>
    </source>
</evidence>
<protein>
    <submittedName>
        <fullName evidence="2">Uncharacterized protein</fullName>
    </submittedName>
</protein>
<gene>
    <name evidence="2" type="ORF">ACFQPC_08910</name>
</gene>
<evidence type="ECO:0000256" key="1">
    <source>
        <dbReference type="SAM" id="MobiDB-lite"/>
    </source>
</evidence>
<dbReference type="Proteomes" id="UP001596542">
    <property type="component" value="Unassembled WGS sequence"/>
</dbReference>
<comment type="caution">
    <text evidence="2">The sequence shown here is derived from an EMBL/GenBank/DDBJ whole genome shotgun (WGS) entry which is preliminary data.</text>
</comment>
<feature type="region of interest" description="Disordered" evidence="1">
    <location>
        <begin position="1"/>
        <end position="73"/>
    </location>
</feature>
<name>A0ABW2IB10_9BURK</name>
<dbReference type="EMBL" id="JBHTBU010000001">
    <property type="protein sequence ID" value="MFC7288152.1"/>
    <property type="molecule type" value="Genomic_DNA"/>
</dbReference>
<sequence length="73" mass="7832">MSDIKTGKKTEAADQAGESGLNNATPTPPPDAQVRLRENAKESDKLDSPERTNDSTIDPNKPKEDILKGFHGG</sequence>
<feature type="compositionally biased region" description="Basic and acidic residues" evidence="1">
    <location>
        <begin position="60"/>
        <end position="73"/>
    </location>
</feature>
<feature type="compositionally biased region" description="Basic and acidic residues" evidence="1">
    <location>
        <begin position="34"/>
        <end position="53"/>
    </location>
</feature>
<proteinExistence type="predicted"/>
<feature type="compositionally biased region" description="Basic and acidic residues" evidence="1">
    <location>
        <begin position="1"/>
        <end position="12"/>
    </location>
</feature>
<organism evidence="2 3">
    <name type="scientific">Herminiimonas glaciei</name>
    <dbReference type="NCBI Taxonomy" id="523788"/>
    <lineage>
        <taxon>Bacteria</taxon>
        <taxon>Pseudomonadati</taxon>
        <taxon>Pseudomonadota</taxon>
        <taxon>Betaproteobacteria</taxon>
        <taxon>Burkholderiales</taxon>
        <taxon>Oxalobacteraceae</taxon>
        <taxon>Herminiimonas</taxon>
    </lineage>
</organism>
<dbReference type="RefSeq" id="WP_382271515.1">
    <property type="nucleotide sequence ID" value="NZ_JBHTBU010000001.1"/>
</dbReference>
<accession>A0ABW2IB10</accession>